<evidence type="ECO:0000259" key="10">
    <source>
        <dbReference type="Pfam" id="PF14067"/>
    </source>
</evidence>
<comment type="caution">
    <text evidence="12">The sequence shown here is derived from an EMBL/GenBank/DDBJ whole genome shotgun (WGS) entry which is preliminary data.</text>
</comment>
<dbReference type="InterPro" id="IPR032816">
    <property type="entry name" value="VTT_dom"/>
</dbReference>
<feature type="transmembrane region" description="Helical" evidence="8">
    <location>
        <begin position="424"/>
        <end position="443"/>
    </location>
</feature>
<keyword evidence="3" id="KW-1003">Cell membrane</keyword>
<reference evidence="12 13" key="1">
    <citation type="submission" date="2018-06" db="EMBL/GenBank/DDBJ databases">
        <title>Genomic Encyclopedia of Type Strains, Phase IV (KMG-V): Genome sequencing to study the core and pangenomes of soil and plant-associated prokaryotes.</title>
        <authorList>
            <person name="Whitman W."/>
        </authorList>
    </citation>
    <scope>NUCLEOTIDE SEQUENCE [LARGE SCALE GENOMIC DNA]</scope>
    <source>
        <strain evidence="12 13">SRCL-318</strain>
        <strain evidence="11 14">SRMrh-85</strain>
    </source>
</reference>
<organism evidence="12 13">
    <name type="scientific">Paraburkholderia silvatlantica</name>
    <dbReference type="NCBI Taxonomy" id="321895"/>
    <lineage>
        <taxon>Bacteria</taxon>
        <taxon>Pseudomonadati</taxon>
        <taxon>Pseudomonadota</taxon>
        <taxon>Betaproteobacteria</taxon>
        <taxon>Burkholderiales</taxon>
        <taxon>Burkholderiaceae</taxon>
        <taxon>Paraburkholderia</taxon>
    </lineage>
</organism>
<feature type="transmembrane region" description="Helical" evidence="8">
    <location>
        <begin position="148"/>
        <end position="169"/>
    </location>
</feature>
<dbReference type="GO" id="GO:0050380">
    <property type="term" value="F:undecaprenyl-diphosphatase activity"/>
    <property type="evidence" value="ECO:0007669"/>
    <property type="project" value="UniProtKB-EC"/>
</dbReference>
<feature type="domain" description="LssY-like C-terminal" evidence="10">
    <location>
        <begin position="504"/>
        <end position="641"/>
    </location>
</feature>
<evidence type="ECO:0000256" key="4">
    <source>
        <dbReference type="ARBA" id="ARBA00022692"/>
    </source>
</evidence>
<keyword evidence="6 8" id="KW-0472">Membrane</keyword>
<comment type="subcellular location">
    <subcellularLocation>
        <location evidence="1">Cell membrane</location>
        <topology evidence="1">Multi-pass membrane protein</topology>
    </subcellularLocation>
</comment>
<evidence type="ECO:0000313" key="12">
    <source>
        <dbReference type="EMBL" id="PYE27588.1"/>
    </source>
</evidence>
<feature type="transmembrane region" description="Helical" evidence="8">
    <location>
        <begin position="175"/>
        <end position="194"/>
    </location>
</feature>
<evidence type="ECO:0000313" key="13">
    <source>
        <dbReference type="Proteomes" id="UP000247772"/>
    </source>
</evidence>
<dbReference type="EMBL" id="JACHVZ010000008">
    <property type="protein sequence ID" value="MBB2928898.1"/>
    <property type="molecule type" value="Genomic_DNA"/>
</dbReference>
<feature type="transmembrane region" description="Helical" evidence="8">
    <location>
        <begin position="326"/>
        <end position="347"/>
    </location>
</feature>
<evidence type="ECO:0000256" key="1">
    <source>
        <dbReference type="ARBA" id="ARBA00004651"/>
    </source>
</evidence>
<evidence type="ECO:0000256" key="7">
    <source>
        <dbReference type="SAM" id="MobiDB-lite"/>
    </source>
</evidence>
<dbReference type="InterPro" id="IPR036938">
    <property type="entry name" value="PAP2/HPO_sf"/>
</dbReference>
<evidence type="ECO:0000256" key="3">
    <source>
        <dbReference type="ARBA" id="ARBA00022475"/>
    </source>
</evidence>
<feature type="transmembrane region" description="Helical" evidence="8">
    <location>
        <begin position="450"/>
        <end position="469"/>
    </location>
</feature>
<dbReference type="InterPro" id="IPR032818">
    <property type="entry name" value="DedA-like"/>
</dbReference>
<sequence length="696" mass="75053">MEHAYDHLLHLLAAHATWTLAFVVVAAFLESLAFVGTFIPGSTAMFIAGAFAATGTINLGWLFVCAIAGAVAGDGVSFWIGHRYRGSLAQMWPFSRHPAILERAQAYFVSHGTRSVILARFIAPLRAVVPIVAGMAGMKPMRFLMMNVISALVWAPAHIVPGVVFGASLQLAGAVSFRLVVVIGIVALAVWLIWRFVRMLLLHIDNWAGASRRSAAQWAAQHPGRASKRIARLLDPAQPALGPVIVITGLVPVCAAVFSYVLGNVLRGAPLVQIDQSVRQFLQSIRTTWADAALARVETLGSTWTLAALIATAGIWMVLERRWRTIAYWMIAAAVSQLLILILRFVIHHTSPGGGQAVEAYVFPSDRVSSMVIVYGFVMFLLVRRASMLEAALVAALGNGIVVAVAFAGLYFDRFLFSDAIGGAAFAAIWVAIVVLTSLWRYPKRPPQRAYMPPIVLIVLVGAVLLQTLPAARTPAPPTAAAAPPVVLSQMQWSDSLWRTFACYRFDMKGARREPITIQWAASADDLRAALRDAGWAEGPQLSVRSVLSLVAPNVDVMSLPLLPKLNNGLPSPLVFARARLAGKPDDAGEPGSRRDVLRFWPSGYALAPRHHGNSNGNGNGDGHAGDGEPTPIWVGSLVHERLRRGSWPFNVVTTYPDDASDLSAPGQPAGWRTLALPGELSCEGRPVKLIVQGER</sequence>
<dbReference type="EMBL" id="QJSQ01000002">
    <property type="protein sequence ID" value="PYE27588.1"/>
    <property type="molecule type" value="Genomic_DNA"/>
</dbReference>
<protein>
    <submittedName>
        <fullName evidence="12">Undecaprenyl-diphosphatase</fullName>
        <ecNumber evidence="11">3.6.1.27</ecNumber>
    </submittedName>
</protein>
<feature type="transmembrane region" description="Helical" evidence="8">
    <location>
        <begin position="60"/>
        <end position="81"/>
    </location>
</feature>
<dbReference type="RefSeq" id="WP_110383548.1">
    <property type="nucleotide sequence ID" value="NZ_JACHVZ010000008.1"/>
</dbReference>
<accession>A0A2U1AGG2</accession>
<keyword evidence="4 8" id="KW-0812">Transmembrane</keyword>
<name>A0A2U1AGG2_9BURK</name>
<feature type="transmembrane region" description="Helical" evidence="8">
    <location>
        <begin position="391"/>
        <end position="412"/>
    </location>
</feature>
<keyword evidence="14" id="KW-1185">Reference proteome</keyword>
<feature type="transmembrane region" description="Helical" evidence="8">
    <location>
        <begin position="7"/>
        <end position="28"/>
    </location>
</feature>
<dbReference type="Proteomes" id="UP000247772">
    <property type="component" value="Unassembled WGS sequence"/>
</dbReference>
<keyword evidence="5 8" id="KW-1133">Transmembrane helix</keyword>
<evidence type="ECO:0000256" key="5">
    <source>
        <dbReference type="ARBA" id="ARBA00022989"/>
    </source>
</evidence>
<dbReference type="Pfam" id="PF14067">
    <property type="entry name" value="LssY_C"/>
    <property type="match status" value="1"/>
</dbReference>
<dbReference type="PANTHER" id="PTHR30353">
    <property type="entry name" value="INNER MEMBRANE PROTEIN DEDA-RELATED"/>
    <property type="match status" value="1"/>
</dbReference>
<feature type="transmembrane region" description="Helical" evidence="8">
    <location>
        <begin position="367"/>
        <end position="384"/>
    </location>
</feature>
<feature type="region of interest" description="Disordered" evidence="7">
    <location>
        <begin position="609"/>
        <end position="628"/>
    </location>
</feature>
<feature type="transmembrane region" description="Helical" evidence="8">
    <location>
        <begin position="301"/>
        <end position="319"/>
    </location>
</feature>
<dbReference type="GO" id="GO:0005886">
    <property type="term" value="C:plasma membrane"/>
    <property type="evidence" value="ECO:0007669"/>
    <property type="project" value="UniProtKB-SubCell"/>
</dbReference>
<feature type="domain" description="VTT" evidence="9">
    <location>
        <begin position="39"/>
        <end position="162"/>
    </location>
</feature>
<feature type="transmembrane region" description="Helical" evidence="8">
    <location>
        <begin position="240"/>
        <end position="262"/>
    </location>
</feature>
<dbReference type="AlphaFoldDB" id="A0A2U1AGG2"/>
<proteinExistence type="inferred from homology"/>
<feature type="transmembrane region" description="Helical" evidence="8">
    <location>
        <begin position="34"/>
        <end position="53"/>
    </location>
</feature>
<dbReference type="InterPro" id="IPR025902">
    <property type="entry name" value="LssY-like-C_dom"/>
</dbReference>
<feature type="transmembrane region" description="Helical" evidence="8">
    <location>
        <begin position="117"/>
        <end position="136"/>
    </location>
</feature>
<gene>
    <name evidence="12" type="ORF">C7410_102271</name>
    <name evidence="11" type="ORF">FHX59_003329</name>
</gene>
<evidence type="ECO:0000256" key="8">
    <source>
        <dbReference type="SAM" id="Phobius"/>
    </source>
</evidence>
<evidence type="ECO:0000313" key="11">
    <source>
        <dbReference type="EMBL" id="MBB2928898.1"/>
    </source>
</evidence>
<comment type="similarity">
    <text evidence="2">Belongs to the DedA family.</text>
</comment>
<dbReference type="Pfam" id="PF09335">
    <property type="entry name" value="VTT_dom"/>
    <property type="match status" value="1"/>
</dbReference>
<dbReference type="PANTHER" id="PTHR30353:SF15">
    <property type="entry name" value="INNER MEMBRANE PROTEIN YABI"/>
    <property type="match status" value="1"/>
</dbReference>
<dbReference type="EC" id="3.6.1.27" evidence="11"/>
<evidence type="ECO:0000256" key="6">
    <source>
        <dbReference type="ARBA" id="ARBA00023136"/>
    </source>
</evidence>
<evidence type="ECO:0000313" key="14">
    <source>
        <dbReference type="Proteomes" id="UP000533533"/>
    </source>
</evidence>
<dbReference type="SUPFAM" id="SSF48317">
    <property type="entry name" value="Acid phosphatase/Vanadium-dependent haloperoxidase"/>
    <property type="match status" value="1"/>
</dbReference>
<dbReference type="OrthoDB" id="9780918at2"/>
<dbReference type="Proteomes" id="UP000533533">
    <property type="component" value="Unassembled WGS sequence"/>
</dbReference>
<evidence type="ECO:0000259" key="9">
    <source>
        <dbReference type="Pfam" id="PF09335"/>
    </source>
</evidence>
<evidence type="ECO:0000256" key="2">
    <source>
        <dbReference type="ARBA" id="ARBA00010792"/>
    </source>
</evidence>
<keyword evidence="11" id="KW-0378">Hydrolase</keyword>